<organism evidence="1">
    <name type="scientific">viral metagenome</name>
    <dbReference type="NCBI Taxonomy" id="1070528"/>
    <lineage>
        <taxon>unclassified sequences</taxon>
        <taxon>metagenomes</taxon>
        <taxon>organismal metagenomes</taxon>
    </lineage>
</organism>
<protein>
    <submittedName>
        <fullName evidence="1">Uncharacterized protein</fullName>
    </submittedName>
</protein>
<proteinExistence type="predicted"/>
<dbReference type="EMBL" id="MT142820">
    <property type="protein sequence ID" value="QJA89055.1"/>
    <property type="molecule type" value="Genomic_DNA"/>
</dbReference>
<accession>A0A6M3L754</accession>
<name>A0A6M3L754_9ZZZZ</name>
<reference evidence="1" key="1">
    <citation type="submission" date="2020-03" db="EMBL/GenBank/DDBJ databases">
        <title>The deep terrestrial virosphere.</title>
        <authorList>
            <person name="Holmfeldt K."/>
            <person name="Nilsson E."/>
            <person name="Simone D."/>
            <person name="Lopez-Fernandez M."/>
            <person name="Wu X."/>
            <person name="de Brujin I."/>
            <person name="Lundin D."/>
            <person name="Andersson A."/>
            <person name="Bertilsson S."/>
            <person name="Dopson M."/>
        </authorList>
    </citation>
    <scope>NUCLEOTIDE SEQUENCE</scope>
    <source>
        <strain evidence="1">MM415B02620</strain>
    </source>
</reference>
<evidence type="ECO:0000313" key="1">
    <source>
        <dbReference type="EMBL" id="QJA89055.1"/>
    </source>
</evidence>
<gene>
    <name evidence="1" type="ORF">MM415B02620_0006</name>
</gene>
<sequence length="64" mass="7299">MVFRVEQGMTVKGTYELRSGLCEVCGTPFDPSEKPLVEGKRYCLKCKQYRLGKLKQTGKIKGRK</sequence>
<dbReference type="AlphaFoldDB" id="A0A6M3L754"/>